<organism evidence="1 2">
    <name type="scientific">Theobroma cacao</name>
    <name type="common">Cacao</name>
    <name type="synonym">Cocoa</name>
    <dbReference type="NCBI Taxonomy" id="3641"/>
    <lineage>
        <taxon>Eukaryota</taxon>
        <taxon>Viridiplantae</taxon>
        <taxon>Streptophyta</taxon>
        <taxon>Embryophyta</taxon>
        <taxon>Tracheophyta</taxon>
        <taxon>Spermatophyta</taxon>
        <taxon>Magnoliopsida</taxon>
        <taxon>eudicotyledons</taxon>
        <taxon>Gunneridae</taxon>
        <taxon>Pentapetalae</taxon>
        <taxon>rosids</taxon>
        <taxon>malvids</taxon>
        <taxon>Malvales</taxon>
        <taxon>Malvaceae</taxon>
        <taxon>Byttnerioideae</taxon>
        <taxon>Theobroma</taxon>
    </lineage>
</organism>
<dbReference type="AlphaFoldDB" id="A0A061ETU2"/>
<protein>
    <submittedName>
        <fullName evidence="1">Uncharacterized protein</fullName>
    </submittedName>
</protein>
<dbReference type="HOGENOM" id="CLU_1996720_0_0_1"/>
<name>A0A061ETU2_THECC</name>
<dbReference type="Proteomes" id="UP000026915">
    <property type="component" value="Chromosome 5"/>
</dbReference>
<reference evidence="1 2" key="1">
    <citation type="journal article" date="2013" name="Genome Biol.">
        <title>The genome sequence of the most widely cultivated cacao type and its use to identify candidate genes regulating pod color.</title>
        <authorList>
            <person name="Motamayor J.C."/>
            <person name="Mockaitis K."/>
            <person name="Schmutz J."/>
            <person name="Haiminen N."/>
            <person name="Iii D.L."/>
            <person name="Cornejo O."/>
            <person name="Findley S.D."/>
            <person name="Zheng P."/>
            <person name="Utro F."/>
            <person name="Royaert S."/>
            <person name="Saski C."/>
            <person name="Jenkins J."/>
            <person name="Podicheti R."/>
            <person name="Zhao M."/>
            <person name="Scheffler B.E."/>
            <person name="Stack J.C."/>
            <person name="Feltus F.A."/>
            <person name="Mustiga G.M."/>
            <person name="Amores F."/>
            <person name="Phillips W."/>
            <person name="Marelli J.P."/>
            <person name="May G.D."/>
            <person name="Shapiro H."/>
            <person name="Ma J."/>
            <person name="Bustamante C.D."/>
            <person name="Schnell R.J."/>
            <person name="Main D."/>
            <person name="Gilbert D."/>
            <person name="Parida L."/>
            <person name="Kuhn D.N."/>
        </authorList>
    </citation>
    <scope>NUCLEOTIDE SEQUENCE [LARGE SCALE GENOMIC DNA]</scope>
    <source>
        <strain evidence="2">cv. Matina 1-6</strain>
    </source>
</reference>
<proteinExistence type="predicted"/>
<dbReference type="InParanoid" id="A0A061ETU2"/>
<sequence length="125" mass="14777">MGFTPYFSNLNGVLWDKVRCNMCKMFLKVEKLTYLFTSSHLQSPNEVGHPISPSSCASHHIVHIARHPIYLPHHRHHRKKQGRVGRKMKKIDLEKVYDRLKWEFIHDTLLEVRIPTKIIDVLLRS</sequence>
<evidence type="ECO:0000313" key="2">
    <source>
        <dbReference type="Proteomes" id="UP000026915"/>
    </source>
</evidence>
<evidence type="ECO:0000313" key="1">
    <source>
        <dbReference type="EMBL" id="EOY08490.1"/>
    </source>
</evidence>
<dbReference type="EMBL" id="CM001883">
    <property type="protein sequence ID" value="EOY08490.1"/>
    <property type="molecule type" value="Genomic_DNA"/>
</dbReference>
<dbReference type="Gramene" id="EOY08490">
    <property type="protein sequence ID" value="EOY08490"/>
    <property type="gene ID" value="TCM_022961"/>
</dbReference>
<accession>A0A061ETU2</accession>
<gene>
    <name evidence="1" type="ORF">TCM_022961</name>
</gene>
<keyword evidence="2" id="KW-1185">Reference proteome</keyword>